<dbReference type="Proteomes" id="UP000886501">
    <property type="component" value="Unassembled WGS sequence"/>
</dbReference>
<evidence type="ECO:0000313" key="2">
    <source>
        <dbReference type="Proteomes" id="UP000886501"/>
    </source>
</evidence>
<protein>
    <submittedName>
        <fullName evidence="1">Uncharacterized protein</fullName>
    </submittedName>
</protein>
<keyword evidence="2" id="KW-1185">Reference proteome</keyword>
<dbReference type="EMBL" id="MU117975">
    <property type="protein sequence ID" value="KAF9651554.1"/>
    <property type="molecule type" value="Genomic_DNA"/>
</dbReference>
<gene>
    <name evidence="1" type="ORF">BDM02DRAFT_3110715</name>
</gene>
<sequence>MLLLAGTRMQISWLKDLVTLCNPRSPITSLNYLHSQGRLISFINSGSPIPSRREFCDYLAWATSYIQSNGVSVFYGEQVIAIPKGPDGTVDVVSRNLKTGTYYQEDQLVSINFDIPSRILTAG</sequence>
<comment type="caution">
    <text evidence="1">The sequence shown here is derived from an EMBL/GenBank/DDBJ whole genome shotgun (WGS) entry which is preliminary data.</text>
</comment>
<name>A0ACB6ZPV3_THEGA</name>
<reference evidence="1" key="1">
    <citation type="submission" date="2019-10" db="EMBL/GenBank/DDBJ databases">
        <authorList>
            <consortium name="DOE Joint Genome Institute"/>
            <person name="Kuo A."/>
            <person name="Miyauchi S."/>
            <person name="Kiss E."/>
            <person name="Drula E."/>
            <person name="Kohler A."/>
            <person name="Sanchez-Garcia M."/>
            <person name="Andreopoulos B."/>
            <person name="Barry K.W."/>
            <person name="Bonito G."/>
            <person name="Buee M."/>
            <person name="Carver A."/>
            <person name="Chen C."/>
            <person name="Cichocki N."/>
            <person name="Clum A."/>
            <person name="Culley D."/>
            <person name="Crous P.W."/>
            <person name="Fauchery L."/>
            <person name="Girlanda M."/>
            <person name="Hayes R."/>
            <person name="Keri Z."/>
            <person name="Labutti K."/>
            <person name="Lipzen A."/>
            <person name="Lombard V."/>
            <person name="Magnuson J."/>
            <person name="Maillard F."/>
            <person name="Morin E."/>
            <person name="Murat C."/>
            <person name="Nolan M."/>
            <person name="Ohm R."/>
            <person name="Pangilinan J."/>
            <person name="Pereira M."/>
            <person name="Perotto S."/>
            <person name="Peter M."/>
            <person name="Riley R."/>
            <person name="Sitrit Y."/>
            <person name="Stielow B."/>
            <person name="Szollosi G."/>
            <person name="Zifcakova L."/>
            <person name="Stursova M."/>
            <person name="Spatafora J.W."/>
            <person name="Tedersoo L."/>
            <person name="Vaario L.-M."/>
            <person name="Yamada A."/>
            <person name="Yan M."/>
            <person name="Wang P."/>
            <person name="Xu J."/>
            <person name="Bruns T."/>
            <person name="Baldrian P."/>
            <person name="Vilgalys R."/>
            <person name="Henrissat B."/>
            <person name="Grigoriev I.V."/>
            <person name="Hibbett D."/>
            <person name="Nagy L.G."/>
            <person name="Martin F.M."/>
        </authorList>
    </citation>
    <scope>NUCLEOTIDE SEQUENCE</scope>
    <source>
        <strain evidence="1">P2</strain>
    </source>
</reference>
<reference evidence="1" key="2">
    <citation type="journal article" date="2020" name="Nat. Commun.">
        <title>Large-scale genome sequencing of mycorrhizal fungi provides insights into the early evolution of symbiotic traits.</title>
        <authorList>
            <person name="Miyauchi S."/>
            <person name="Kiss E."/>
            <person name="Kuo A."/>
            <person name="Drula E."/>
            <person name="Kohler A."/>
            <person name="Sanchez-Garcia M."/>
            <person name="Morin E."/>
            <person name="Andreopoulos B."/>
            <person name="Barry K.W."/>
            <person name="Bonito G."/>
            <person name="Buee M."/>
            <person name="Carver A."/>
            <person name="Chen C."/>
            <person name="Cichocki N."/>
            <person name="Clum A."/>
            <person name="Culley D."/>
            <person name="Crous P.W."/>
            <person name="Fauchery L."/>
            <person name="Girlanda M."/>
            <person name="Hayes R.D."/>
            <person name="Keri Z."/>
            <person name="LaButti K."/>
            <person name="Lipzen A."/>
            <person name="Lombard V."/>
            <person name="Magnuson J."/>
            <person name="Maillard F."/>
            <person name="Murat C."/>
            <person name="Nolan M."/>
            <person name="Ohm R.A."/>
            <person name="Pangilinan J."/>
            <person name="Pereira M.F."/>
            <person name="Perotto S."/>
            <person name="Peter M."/>
            <person name="Pfister S."/>
            <person name="Riley R."/>
            <person name="Sitrit Y."/>
            <person name="Stielow J.B."/>
            <person name="Szollosi G."/>
            <person name="Zifcakova L."/>
            <person name="Stursova M."/>
            <person name="Spatafora J.W."/>
            <person name="Tedersoo L."/>
            <person name="Vaario L.M."/>
            <person name="Yamada A."/>
            <person name="Yan M."/>
            <person name="Wang P."/>
            <person name="Xu J."/>
            <person name="Bruns T."/>
            <person name="Baldrian P."/>
            <person name="Vilgalys R."/>
            <person name="Dunand C."/>
            <person name="Henrissat B."/>
            <person name="Grigoriev I.V."/>
            <person name="Hibbett D."/>
            <person name="Nagy L.G."/>
            <person name="Martin F.M."/>
        </authorList>
    </citation>
    <scope>NUCLEOTIDE SEQUENCE</scope>
    <source>
        <strain evidence="1">P2</strain>
    </source>
</reference>
<organism evidence="1 2">
    <name type="scientific">Thelephora ganbajun</name>
    <name type="common">Ganba fungus</name>
    <dbReference type="NCBI Taxonomy" id="370292"/>
    <lineage>
        <taxon>Eukaryota</taxon>
        <taxon>Fungi</taxon>
        <taxon>Dikarya</taxon>
        <taxon>Basidiomycota</taxon>
        <taxon>Agaricomycotina</taxon>
        <taxon>Agaricomycetes</taxon>
        <taxon>Thelephorales</taxon>
        <taxon>Thelephoraceae</taxon>
        <taxon>Thelephora</taxon>
    </lineage>
</organism>
<proteinExistence type="predicted"/>
<evidence type="ECO:0000313" key="1">
    <source>
        <dbReference type="EMBL" id="KAF9651554.1"/>
    </source>
</evidence>
<accession>A0ACB6ZPV3</accession>